<keyword evidence="2" id="KW-1185">Reference proteome</keyword>
<evidence type="ECO:0000313" key="2">
    <source>
        <dbReference type="Proteomes" id="UP000631653"/>
    </source>
</evidence>
<dbReference type="EMBL" id="WOSY01000002">
    <property type="protein sequence ID" value="NHN87601.1"/>
    <property type="molecule type" value="Genomic_DNA"/>
</dbReference>
<accession>A0ABX0JVS5</accession>
<dbReference type="Proteomes" id="UP000631653">
    <property type="component" value="Unassembled WGS sequence"/>
</dbReference>
<evidence type="ECO:0000313" key="1">
    <source>
        <dbReference type="EMBL" id="NHN87601.1"/>
    </source>
</evidence>
<protein>
    <submittedName>
        <fullName evidence="1">Uncharacterized protein</fullName>
    </submittedName>
</protein>
<comment type="caution">
    <text evidence="1">The sequence shown here is derived from an EMBL/GenBank/DDBJ whole genome shotgun (WGS) entry which is preliminary data.</text>
</comment>
<reference evidence="1 2" key="1">
    <citation type="journal article" date="2020" name="Int. J. Syst. Evol. Microbiol.">
        <title>Novel acetic acid bacteria from cider fermentations: Acetobacter conturbans sp. nov. and Acetobacter fallax sp. nov.</title>
        <authorList>
            <person name="Sombolestani A.S."/>
            <person name="Cleenwerck I."/>
            <person name="Cnockaert M."/>
            <person name="Borremans W."/>
            <person name="Wieme A.D."/>
            <person name="De Vuyst L."/>
            <person name="Vandamme P."/>
        </authorList>
    </citation>
    <scope>NUCLEOTIDE SEQUENCE [LARGE SCALE GENOMIC DNA]</scope>
    <source>
        <strain evidence="1 2">LMG 1627</strain>
    </source>
</reference>
<proteinExistence type="predicted"/>
<sequence length="70" mass="8245">MKTYVDVRQSNMDPSLHFRKIGWKEGRNPNPYFDIRDYLAANPDVEAAGINPFEHFVFYGSADRRRLKPE</sequence>
<name>A0ABX0JVS5_9PROT</name>
<gene>
    <name evidence="1" type="ORF">GOB81_03000</name>
</gene>
<organism evidence="1 2">
    <name type="scientific">Acetobacter conturbans</name>
    <dbReference type="NCBI Taxonomy" id="1737472"/>
    <lineage>
        <taxon>Bacteria</taxon>
        <taxon>Pseudomonadati</taxon>
        <taxon>Pseudomonadota</taxon>
        <taxon>Alphaproteobacteria</taxon>
        <taxon>Acetobacterales</taxon>
        <taxon>Acetobacteraceae</taxon>
        <taxon>Acetobacter</taxon>
    </lineage>
</organism>